<protein>
    <recommendedName>
        <fullName evidence="2">Ysc84 actin-binding domain-containing protein</fullName>
    </recommendedName>
</protein>
<feature type="signal peptide" evidence="1">
    <location>
        <begin position="1"/>
        <end position="24"/>
    </location>
</feature>
<evidence type="ECO:0000313" key="4">
    <source>
        <dbReference type="Proteomes" id="UP000070186"/>
    </source>
</evidence>
<reference evidence="3 4" key="1">
    <citation type="submission" date="2015-12" db="EMBL/GenBank/DDBJ databases">
        <title>Nitrous oxide reduction kinetics distinguish bacteria harboring typical versus atypical NosZ.</title>
        <authorList>
            <person name="Yoon S."/>
            <person name="Nissen S."/>
            <person name="Park D."/>
            <person name="Sanford R.A."/>
            <person name="Loeffler F.E."/>
        </authorList>
    </citation>
    <scope>NUCLEOTIDE SEQUENCE [LARGE SCALE GENOMIC DNA]</scope>
    <source>
        <strain evidence="3 4">ATCC BAA-841</strain>
    </source>
</reference>
<dbReference type="Pfam" id="PF04366">
    <property type="entry name" value="Ysc84"/>
    <property type="match status" value="1"/>
</dbReference>
<dbReference type="STRING" id="281362.AT959_06335"/>
<keyword evidence="1" id="KW-0732">Signal</keyword>
<dbReference type="AlphaFoldDB" id="A0A133XK23"/>
<dbReference type="RefSeq" id="WP_066881800.1">
    <property type="nucleotide sequence ID" value="NZ_LODL01000013.1"/>
</dbReference>
<name>A0A133XK23_9RHOO</name>
<dbReference type="InterPro" id="IPR007461">
    <property type="entry name" value="Ysc84_actin-binding"/>
</dbReference>
<accession>A0A133XK23</accession>
<gene>
    <name evidence="3" type="ORF">AT959_06335</name>
</gene>
<evidence type="ECO:0000313" key="3">
    <source>
        <dbReference type="EMBL" id="KXB31295.1"/>
    </source>
</evidence>
<dbReference type="Proteomes" id="UP000070186">
    <property type="component" value="Unassembled WGS sequence"/>
</dbReference>
<comment type="caution">
    <text evidence="3">The sequence shown here is derived from an EMBL/GenBank/DDBJ whole genome shotgun (WGS) entry which is preliminary data.</text>
</comment>
<sequence>MKLNHIFAIAALAIFSFATTGAVAQSEKEKNRAEVQTKVNQTLADFYKAKPELEAEVKNAAGYGVFTSYGLSFLIGGSGGKGLVHDNKSKHITYMDLAQASAGLQIGAAETRYLFVFKDAKAMQSFIDSGWEAGGEIGAGAGAGKKSAGGSVGQFTGGQMYSLTKNGFQVGGAVAGTKFWKDKDLN</sequence>
<evidence type="ECO:0000256" key="1">
    <source>
        <dbReference type="SAM" id="SignalP"/>
    </source>
</evidence>
<feature type="chain" id="PRO_5007459480" description="Ysc84 actin-binding domain-containing protein" evidence="1">
    <location>
        <begin position="25"/>
        <end position="186"/>
    </location>
</feature>
<organism evidence="3 4">
    <name type="scientific">Dechloromonas denitrificans</name>
    <dbReference type="NCBI Taxonomy" id="281362"/>
    <lineage>
        <taxon>Bacteria</taxon>
        <taxon>Pseudomonadati</taxon>
        <taxon>Pseudomonadota</taxon>
        <taxon>Betaproteobacteria</taxon>
        <taxon>Rhodocyclales</taxon>
        <taxon>Azonexaceae</taxon>
        <taxon>Dechloromonas</taxon>
    </lineage>
</organism>
<keyword evidence="4" id="KW-1185">Reference proteome</keyword>
<proteinExistence type="predicted"/>
<feature type="domain" description="Ysc84 actin-binding" evidence="2">
    <location>
        <begin position="99"/>
        <end position="186"/>
    </location>
</feature>
<dbReference type="EMBL" id="LODL01000013">
    <property type="protein sequence ID" value="KXB31295.1"/>
    <property type="molecule type" value="Genomic_DNA"/>
</dbReference>
<evidence type="ECO:0000259" key="2">
    <source>
        <dbReference type="Pfam" id="PF04366"/>
    </source>
</evidence>